<dbReference type="Gene3D" id="2.60.120.920">
    <property type="match status" value="1"/>
</dbReference>
<evidence type="ECO:0008006" key="3">
    <source>
        <dbReference type="Google" id="ProtNLM"/>
    </source>
</evidence>
<dbReference type="EMBL" id="BLAL01000259">
    <property type="protein sequence ID" value="GES97562.1"/>
    <property type="molecule type" value="Genomic_DNA"/>
</dbReference>
<protein>
    <recommendedName>
        <fullName evidence="3">SPRY domain-containing protein</fullName>
    </recommendedName>
</protein>
<comment type="caution">
    <text evidence="1">The sequence shown here is derived from an EMBL/GenBank/DDBJ whole genome shotgun (WGS) entry which is preliminary data.</text>
</comment>
<dbReference type="Proteomes" id="UP000615446">
    <property type="component" value="Unassembled WGS sequence"/>
</dbReference>
<reference evidence="1" key="1">
    <citation type="submission" date="2019-10" db="EMBL/GenBank/DDBJ databases">
        <title>Conservation and host-specific expression of non-tandemly repeated heterogenous ribosome RNA gene in arbuscular mycorrhizal fungi.</title>
        <authorList>
            <person name="Maeda T."/>
            <person name="Kobayashi Y."/>
            <person name="Nakagawa T."/>
            <person name="Ezawa T."/>
            <person name="Yamaguchi K."/>
            <person name="Bino T."/>
            <person name="Nishimoto Y."/>
            <person name="Shigenobu S."/>
            <person name="Kawaguchi M."/>
        </authorList>
    </citation>
    <scope>NUCLEOTIDE SEQUENCE</scope>
    <source>
        <strain evidence="1">HR1</strain>
    </source>
</reference>
<dbReference type="OrthoDB" id="2329056at2759"/>
<dbReference type="InterPro" id="IPR043136">
    <property type="entry name" value="B30.2/SPRY_sf"/>
</dbReference>
<dbReference type="SUPFAM" id="SSF49899">
    <property type="entry name" value="Concanavalin A-like lectins/glucanases"/>
    <property type="match status" value="1"/>
</dbReference>
<name>A0A8H3M2J6_9GLOM</name>
<proteinExistence type="predicted"/>
<accession>A0A8H3M2J6</accession>
<dbReference type="AlphaFoldDB" id="A0A8H3M2J6"/>
<dbReference type="InterPro" id="IPR013320">
    <property type="entry name" value="ConA-like_dom_sf"/>
</dbReference>
<evidence type="ECO:0000313" key="1">
    <source>
        <dbReference type="EMBL" id="GES97562.1"/>
    </source>
</evidence>
<organism evidence="1 2">
    <name type="scientific">Rhizophagus clarus</name>
    <dbReference type="NCBI Taxonomy" id="94130"/>
    <lineage>
        <taxon>Eukaryota</taxon>
        <taxon>Fungi</taxon>
        <taxon>Fungi incertae sedis</taxon>
        <taxon>Mucoromycota</taxon>
        <taxon>Glomeromycotina</taxon>
        <taxon>Glomeromycetes</taxon>
        <taxon>Glomerales</taxon>
        <taxon>Glomeraceae</taxon>
        <taxon>Rhizophagus</taxon>
    </lineage>
</organism>
<evidence type="ECO:0000313" key="2">
    <source>
        <dbReference type="Proteomes" id="UP000615446"/>
    </source>
</evidence>
<gene>
    <name evidence="1" type="ORF">RCL2_002415300</name>
</gene>
<sequence length="81" mass="9192">MSNGSCNFANGIYYCPPFNDDGARITVRLDMNTRACFFTVNGINSPEAYALKILPSKLPKLYPVVSLKYPDRIRIKPYQKN</sequence>